<accession>A0ACA9JWR7</accession>
<keyword evidence="2" id="KW-1185">Reference proteome</keyword>
<reference evidence="1" key="1">
    <citation type="submission" date="2021-06" db="EMBL/GenBank/DDBJ databases">
        <authorList>
            <person name="Kallberg Y."/>
            <person name="Tangrot J."/>
            <person name="Rosling A."/>
        </authorList>
    </citation>
    <scope>NUCLEOTIDE SEQUENCE</scope>
    <source>
        <strain evidence="1">AU212A</strain>
    </source>
</reference>
<sequence length="714" mass="86200">MLNVLTYFIYQEILNQNVNRYQLIIKKPILENVLRRELNKFIFKRKKIIKGLSEKRVIEIINEIISRIIIKFNIEKNRVGGLTNSLKKFVELINNFNDQNKKTFNDTKYDIIIKIKDIIDDNDYKDIDYEIEKILYDFGYLNEDKHQILIKEYDEKILKKPIDQREILIRKRPRKEGFRYKEIDYQEGSDTPNYFSDNEYDEKDIGRVRKDRKDGINNLCLRINQFETILKIDFSFTEPFDEKINQIIKCSGVLKDFLPKENVTPFCPMLPCRICKIKNHTLENCKYKNLHDKNYIFGRYDRNRNLRCGYSYDKIRERLEDLKKKEFVKKGREYHCCTCKNFYEYYQIDINNFKCKNCSLPCRICKGEDHNLEKCEYKFFFEKNYIFGRYDRNRKLGCGCSYDEIKKKFDDLISIRPATSKERRYHCCEYHNIFRFYEIDKDFKCRDCYGIFCESLQEDDDRRIQYYQSSEYQRKLVKCYICEIEHIRGIYLDGEGDFCDSIHQAAYKVYYDIQNPNKNIWISIKHYTQSRRTRLASQNINQTAVYRTVMIMQGKESMSYAEALETQVNDKWNDGEGWDNDDTEDINENISDNNVEILTSKEQKETDRFRNMILKFNFSNNIDIENIINNIRKNFESLKGLTMCKSCRFVLKITKVTENNSCDTCEKDSDKDKRIQDLERRIDEMTKEINRYKQPYILIKNFINLFNDPDLILL</sequence>
<evidence type="ECO:0000313" key="2">
    <source>
        <dbReference type="Proteomes" id="UP000789860"/>
    </source>
</evidence>
<protein>
    <submittedName>
        <fullName evidence="1">785_t:CDS:1</fullName>
    </submittedName>
</protein>
<evidence type="ECO:0000313" key="1">
    <source>
        <dbReference type="EMBL" id="CAG8440263.1"/>
    </source>
</evidence>
<dbReference type="EMBL" id="CAJVPM010000285">
    <property type="protein sequence ID" value="CAG8440263.1"/>
    <property type="molecule type" value="Genomic_DNA"/>
</dbReference>
<name>A0ACA9JWR7_9GLOM</name>
<dbReference type="Proteomes" id="UP000789860">
    <property type="component" value="Unassembled WGS sequence"/>
</dbReference>
<proteinExistence type="predicted"/>
<organism evidence="1 2">
    <name type="scientific">Scutellospora calospora</name>
    <dbReference type="NCBI Taxonomy" id="85575"/>
    <lineage>
        <taxon>Eukaryota</taxon>
        <taxon>Fungi</taxon>
        <taxon>Fungi incertae sedis</taxon>
        <taxon>Mucoromycota</taxon>
        <taxon>Glomeromycotina</taxon>
        <taxon>Glomeromycetes</taxon>
        <taxon>Diversisporales</taxon>
        <taxon>Gigasporaceae</taxon>
        <taxon>Scutellospora</taxon>
    </lineage>
</organism>
<comment type="caution">
    <text evidence="1">The sequence shown here is derived from an EMBL/GenBank/DDBJ whole genome shotgun (WGS) entry which is preliminary data.</text>
</comment>
<gene>
    <name evidence="1" type="ORF">SCALOS_LOCUS567</name>
</gene>